<evidence type="ECO:0000313" key="5">
    <source>
        <dbReference type="EMBL" id="WSA35676.1"/>
    </source>
</evidence>
<dbReference type="RefSeq" id="WP_091626563.1">
    <property type="nucleotide sequence ID" value="NZ_CP109071.1"/>
</dbReference>
<dbReference type="SUPFAM" id="SSF53335">
    <property type="entry name" value="S-adenosyl-L-methionine-dependent methyltransferases"/>
    <property type="match status" value="1"/>
</dbReference>
<sequence>MPVRWRDAMERALYGPDGFFVSGSGPAAHFRTSVHASPAFAAALLRLVEQVDAALGHPDRLDVVDVGAGRGELLRALSATLEAATHSAPVGPRPGSARPSPATVVLLAHRVRLTAVERAPRPDGLSATIGWVDDIPDGITGVLLATEWLDNVPLDVAVHADGWRYLLVDPTTGEEIVGDRVDPADADWLDRWWPAPTAGASFEDATTTDGVGATARAARPAQGSSLTARSRSDRPETLTAARAEIGRTRDEAWAAAVRHVDRGLALAVDYGHLRDGRPVDGTLTGYRGGRQVPPVPDGSRDVTAHVAVDSVASAGARVARCAYDLVSQREALRALGADGGRPPLSLAAGDPAGYVRALAAASAVAELTDPAGLGGHWWLRQPVGVDPGPFMARWRT</sequence>
<dbReference type="EMBL" id="CP109071">
    <property type="protein sequence ID" value="WSA35676.1"/>
    <property type="molecule type" value="Genomic_DNA"/>
</dbReference>
<dbReference type="AlphaFoldDB" id="A0A1C6V2S4"/>
<dbReference type="Gene3D" id="3.40.50.12710">
    <property type="match status" value="1"/>
</dbReference>
<evidence type="ECO:0000256" key="1">
    <source>
        <dbReference type="ARBA" id="ARBA00022603"/>
    </source>
</evidence>
<reference evidence="5 7" key="2">
    <citation type="submission" date="2022-10" db="EMBL/GenBank/DDBJ databases">
        <title>The complete genomes of actinobacterial strains from the NBC collection.</title>
        <authorList>
            <person name="Joergensen T.S."/>
            <person name="Alvarez Arevalo M."/>
            <person name="Sterndorff E.B."/>
            <person name="Faurdal D."/>
            <person name="Vuksanovic O."/>
            <person name="Mourched A.-S."/>
            <person name="Charusanti P."/>
            <person name="Shaw S."/>
            <person name="Blin K."/>
            <person name="Weber T."/>
        </authorList>
    </citation>
    <scope>NUCLEOTIDE SEQUENCE [LARGE SCALE GENOMIC DNA]</scope>
    <source>
        <strain evidence="5 7">NBC 01809</strain>
    </source>
</reference>
<protein>
    <submittedName>
        <fullName evidence="4 5">SAM-dependent methyltransferase</fullName>
        <ecNumber evidence="5">2.1.1.-</ecNumber>
    </submittedName>
</protein>
<evidence type="ECO:0000256" key="2">
    <source>
        <dbReference type="ARBA" id="ARBA00022679"/>
    </source>
</evidence>
<gene>
    <name evidence="4" type="ORF">GA0070608_2348</name>
    <name evidence="5" type="ORF">OIE14_15210</name>
</gene>
<dbReference type="GO" id="GO:0035243">
    <property type="term" value="F:protein-arginine omega-N symmetric methyltransferase activity"/>
    <property type="evidence" value="ECO:0007669"/>
    <property type="project" value="TreeGrafter"/>
</dbReference>
<dbReference type="PANTHER" id="PTHR12049">
    <property type="entry name" value="PROTEIN ARGININE METHYLTRANSFERASE NDUFAF7, MITOCHONDRIAL"/>
    <property type="match status" value="1"/>
</dbReference>
<evidence type="ECO:0000256" key="3">
    <source>
        <dbReference type="SAM" id="MobiDB-lite"/>
    </source>
</evidence>
<dbReference type="Proteomes" id="UP000199343">
    <property type="component" value="Unassembled WGS sequence"/>
</dbReference>
<name>A0A1C6V2S4_9ACTN</name>
<keyword evidence="2 4" id="KW-0808">Transferase</keyword>
<feature type="region of interest" description="Disordered" evidence="3">
    <location>
        <begin position="214"/>
        <end position="236"/>
    </location>
</feature>
<dbReference type="Proteomes" id="UP001334804">
    <property type="component" value="Chromosome"/>
</dbReference>
<dbReference type="InterPro" id="IPR038375">
    <property type="entry name" value="NDUFAF7_sf"/>
</dbReference>
<evidence type="ECO:0000313" key="7">
    <source>
        <dbReference type="Proteomes" id="UP001334804"/>
    </source>
</evidence>
<dbReference type="STRING" id="47871.GA0070608_2348"/>
<dbReference type="EC" id="2.1.1.-" evidence="5"/>
<dbReference type="InterPro" id="IPR003788">
    <property type="entry name" value="NDUFAF7"/>
</dbReference>
<dbReference type="Pfam" id="PF02636">
    <property type="entry name" value="Methyltransf_28"/>
    <property type="match status" value="1"/>
</dbReference>
<proteinExistence type="predicted"/>
<evidence type="ECO:0000313" key="4">
    <source>
        <dbReference type="EMBL" id="SCL60669.1"/>
    </source>
</evidence>
<keyword evidence="7" id="KW-1185">Reference proteome</keyword>
<dbReference type="OrthoDB" id="4856867at2"/>
<dbReference type="EMBL" id="FMIC01000002">
    <property type="protein sequence ID" value="SCL60669.1"/>
    <property type="molecule type" value="Genomic_DNA"/>
</dbReference>
<dbReference type="PANTHER" id="PTHR12049:SF7">
    <property type="entry name" value="PROTEIN ARGININE METHYLTRANSFERASE NDUFAF7, MITOCHONDRIAL"/>
    <property type="match status" value="1"/>
</dbReference>
<evidence type="ECO:0000313" key="6">
    <source>
        <dbReference type="Proteomes" id="UP000199343"/>
    </source>
</evidence>
<keyword evidence="1 4" id="KW-0489">Methyltransferase</keyword>
<dbReference type="GO" id="GO:0032259">
    <property type="term" value="P:methylation"/>
    <property type="evidence" value="ECO:0007669"/>
    <property type="project" value="UniProtKB-KW"/>
</dbReference>
<organism evidence="4 6">
    <name type="scientific">Micromonospora peucetia</name>
    <dbReference type="NCBI Taxonomy" id="47871"/>
    <lineage>
        <taxon>Bacteria</taxon>
        <taxon>Bacillati</taxon>
        <taxon>Actinomycetota</taxon>
        <taxon>Actinomycetes</taxon>
        <taxon>Micromonosporales</taxon>
        <taxon>Micromonosporaceae</taxon>
        <taxon>Micromonospora</taxon>
    </lineage>
</organism>
<accession>A0A1C6V2S4</accession>
<reference evidence="4 6" key="1">
    <citation type="submission" date="2016-06" db="EMBL/GenBank/DDBJ databases">
        <authorList>
            <person name="Kjaerup R.B."/>
            <person name="Dalgaard T.S."/>
            <person name="Juul-Madsen H.R."/>
        </authorList>
    </citation>
    <scope>NUCLEOTIDE SEQUENCE [LARGE SCALE GENOMIC DNA]</scope>
    <source>
        <strain evidence="4 6">DSM 43363</strain>
    </source>
</reference>
<dbReference type="InterPro" id="IPR029063">
    <property type="entry name" value="SAM-dependent_MTases_sf"/>
</dbReference>